<comment type="caution">
    <text evidence="2">The sequence shown here is derived from an EMBL/GenBank/DDBJ whole genome shotgun (WGS) entry which is preliminary data.</text>
</comment>
<sequence>MTESVPQRQIARNVLKLHGIARLTELRAEGVTAATMSRMERDGEVLRLARGLYQLPDAPLDAHHSLAEAAKRLPKGVVCLVSALAFHELTDQMPRHVWMAIGHKDWAPKMEVTPVRLVRFADRLLADSVEIHTVEGVPVKVFGVAKTIADCFRYRSKIGLSVAIEGLQEALRQRKATPGEIAKYAEHGAVATVIRPYLEALTAND</sequence>
<evidence type="ECO:0000313" key="3">
    <source>
        <dbReference type="Proteomes" id="UP001595697"/>
    </source>
</evidence>
<dbReference type="RefSeq" id="WP_247260611.1">
    <property type="nucleotide sequence ID" value="NZ_JALJQZ010000010.1"/>
</dbReference>
<organism evidence="2 3">
    <name type="scientific">Rhizobium lemnae</name>
    <dbReference type="NCBI Taxonomy" id="1214924"/>
    <lineage>
        <taxon>Bacteria</taxon>
        <taxon>Pseudomonadati</taxon>
        <taxon>Pseudomonadota</taxon>
        <taxon>Alphaproteobacteria</taxon>
        <taxon>Hyphomicrobiales</taxon>
        <taxon>Rhizobiaceae</taxon>
        <taxon>Rhizobium/Agrobacterium group</taxon>
        <taxon>Rhizobium</taxon>
    </lineage>
</organism>
<accession>A0ABV8E4N9</accession>
<evidence type="ECO:0000313" key="2">
    <source>
        <dbReference type="EMBL" id="MFC3967109.1"/>
    </source>
</evidence>
<reference evidence="3" key="1">
    <citation type="journal article" date="2019" name="Int. J. Syst. Evol. Microbiol.">
        <title>The Global Catalogue of Microorganisms (GCM) 10K type strain sequencing project: providing services to taxonomists for standard genome sequencing and annotation.</title>
        <authorList>
            <consortium name="The Broad Institute Genomics Platform"/>
            <consortium name="The Broad Institute Genome Sequencing Center for Infectious Disease"/>
            <person name="Wu L."/>
            <person name="Ma J."/>
        </authorList>
    </citation>
    <scope>NUCLEOTIDE SEQUENCE [LARGE SCALE GENOMIC DNA]</scope>
    <source>
        <strain evidence="3">TBRC 5781</strain>
    </source>
</reference>
<feature type="domain" description="AbiEi antitoxin N-terminal" evidence="1">
    <location>
        <begin position="9"/>
        <end position="56"/>
    </location>
</feature>
<dbReference type="EMBL" id="JBHSBD010000008">
    <property type="protein sequence ID" value="MFC3967109.1"/>
    <property type="molecule type" value="Genomic_DNA"/>
</dbReference>
<dbReference type="Pfam" id="PF13338">
    <property type="entry name" value="AbiEi_4"/>
    <property type="match status" value="1"/>
</dbReference>
<gene>
    <name evidence="2" type="ORF">ACFOVS_02920</name>
</gene>
<proteinExistence type="predicted"/>
<evidence type="ECO:0000259" key="1">
    <source>
        <dbReference type="Pfam" id="PF13338"/>
    </source>
</evidence>
<name>A0ABV8E4N9_9HYPH</name>
<dbReference type="InterPro" id="IPR025159">
    <property type="entry name" value="AbiEi_N"/>
</dbReference>
<keyword evidence="3" id="KW-1185">Reference proteome</keyword>
<protein>
    <submittedName>
        <fullName evidence="2">Type IV toxin-antitoxin system AbiEi family antitoxin domain-containing protein</fullName>
    </submittedName>
</protein>
<dbReference type="Proteomes" id="UP001595697">
    <property type="component" value="Unassembled WGS sequence"/>
</dbReference>